<feature type="non-terminal residue" evidence="1">
    <location>
        <position position="1"/>
    </location>
</feature>
<evidence type="ECO:0000313" key="1">
    <source>
        <dbReference type="EMBL" id="BBH06214.1"/>
    </source>
</evidence>
<dbReference type="AlphaFoldDB" id="A0A4Y1RPF5"/>
<proteinExistence type="predicted"/>
<accession>A0A4Y1RPF5</accession>
<organism evidence="1">
    <name type="scientific">Prunus dulcis</name>
    <name type="common">Almond</name>
    <name type="synonym">Amygdalus dulcis</name>
    <dbReference type="NCBI Taxonomy" id="3755"/>
    <lineage>
        <taxon>Eukaryota</taxon>
        <taxon>Viridiplantae</taxon>
        <taxon>Streptophyta</taxon>
        <taxon>Embryophyta</taxon>
        <taxon>Tracheophyta</taxon>
        <taxon>Spermatophyta</taxon>
        <taxon>Magnoliopsida</taxon>
        <taxon>eudicotyledons</taxon>
        <taxon>Gunneridae</taxon>
        <taxon>Pentapetalae</taxon>
        <taxon>rosids</taxon>
        <taxon>fabids</taxon>
        <taxon>Rosales</taxon>
        <taxon>Rosaceae</taxon>
        <taxon>Amygdaloideae</taxon>
        <taxon>Amygdaleae</taxon>
        <taxon>Prunus</taxon>
    </lineage>
</organism>
<dbReference type="EMBL" id="AP019302">
    <property type="protein sequence ID" value="BBH06214.1"/>
    <property type="molecule type" value="Genomic_DNA"/>
</dbReference>
<sequence>FGWIELYPWVPVFCWSQLADQPVISRWVGRWKTRVDMKDKCDRSTVEKKMVRAFMEDRRDEILGSVSVKTVLGS</sequence>
<gene>
    <name evidence="1" type="ORF">Prudu_017796</name>
</gene>
<dbReference type="Gene3D" id="3.40.50.2000">
    <property type="entry name" value="Glycogen Phosphorylase B"/>
    <property type="match status" value="1"/>
</dbReference>
<reference evidence="1" key="1">
    <citation type="journal article" date="2019" name="Science">
        <title>Mutation of a bHLH transcription factor allowed almond domestication.</title>
        <authorList>
            <person name="Sanchez-Perez R."/>
            <person name="Pavan S."/>
            <person name="Mazzeo R."/>
            <person name="Moldovan C."/>
            <person name="Aiese Cigliano R."/>
            <person name="Del Cueto J."/>
            <person name="Ricciardi F."/>
            <person name="Lotti C."/>
            <person name="Ricciardi L."/>
            <person name="Dicenta F."/>
            <person name="Lopez-Marques R.L."/>
            <person name="Lindberg Moller B."/>
        </authorList>
    </citation>
    <scope>NUCLEOTIDE SEQUENCE</scope>
</reference>
<name>A0A4Y1RPF5_PRUDU</name>
<protein>
    <submittedName>
        <fullName evidence="1">Uncharacterized protein</fullName>
    </submittedName>
</protein>